<gene>
    <name evidence="1" type="ORF">EVAR_64400_1</name>
</gene>
<name>A0A4C1ZXH4_EUMVA</name>
<accession>A0A4C1ZXH4</accession>
<proteinExistence type="predicted"/>
<evidence type="ECO:0000313" key="2">
    <source>
        <dbReference type="Proteomes" id="UP000299102"/>
    </source>
</evidence>
<protein>
    <submittedName>
        <fullName evidence="1">Uncharacterized protein</fullName>
    </submittedName>
</protein>
<organism evidence="1 2">
    <name type="scientific">Eumeta variegata</name>
    <name type="common">Bagworm moth</name>
    <name type="synonym">Eumeta japonica</name>
    <dbReference type="NCBI Taxonomy" id="151549"/>
    <lineage>
        <taxon>Eukaryota</taxon>
        <taxon>Metazoa</taxon>
        <taxon>Ecdysozoa</taxon>
        <taxon>Arthropoda</taxon>
        <taxon>Hexapoda</taxon>
        <taxon>Insecta</taxon>
        <taxon>Pterygota</taxon>
        <taxon>Neoptera</taxon>
        <taxon>Endopterygota</taxon>
        <taxon>Lepidoptera</taxon>
        <taxon>Glossata</taxon>
        <taxon>Ditrysia</taxon>
        <taxon>Tineoidea</taxon>
        <taxon>Psychidae</taxon>
        <taxon>Oiketicinae</taxon>
        <taxon>Eumeta</taxon>
    </lineage>
</organism>
<evidence type="ECO:0000313" key="1">
    <source>
        <dbReference type="EMBL" id="GBP91355.1"/>
    </source>
</evidence>
<keyword evidence="2" id="KW-1185">Reference proteome</keyword>
<reference evidence="1 2" key="1">
    <citation type="journal article" date="2019" name="Commun. Biol.">
        <title>The bagworm genome reveals a unique fibroin gene that provides high tensile strength.</title>
        <authorList>
            <person name="Kono N."/>
            <person name="Nakamura H."/>
            <person name="Ohtoshi R."/>
            <person name="Tomita M."/>
            <person name="Numata K."/>
            <person name="Arakawa K."/>
        </authorList>
    </citation>
    <scope>NUCLEOTIDE SEQUENCE [LARGE SCALE GENOMIC DNA]</scope>
</reference>
<dbReference type="EMBL" id="BGZK01002163">
    <property type="protein sequence ID" value="GBP91355.1"/>
    <property type="molecule type" value="Genomic_DNA"/>
</dbReference>
<dbReference type="Proteomes" id="UP000299102">
    <property type="component" value="Unassembled WGS sequence"/>
</dbReference>
<dbReference type="AlphaFoldDB" id="A0A4C1ZXH4"/>
<sequence>MTVVTSRSFILSRRPTILTRSLCSHRHASGVYSYTPHTLRILTIRRSTSRDYTANSISHAVAIAPVSLKTPAPNPQSRRNSLRFRLAESANVGTPPPAVAVIWIKQEDNIPAPEKRSRY</sequence>
<comment type="caution">
    <text evidence="1">The sequence shown here is derived from an EMBL/GenBank/DDBJ whole genome shotgun (WGS) entry which is preliminary data.</text>
</comment>